<evidence type="ECO:0000259" key="1">
    <source>
        <dbReference type="Pfam" id="PF13360"/>
    </source>
</evidence>
<proteinExistence type="predicted"/>
<name>A0A1F7F9V1_UNCRA</name>
<dbReference type="Gene3D" id="2.40.128.630">
    <property type="match status" value="1"/>
</dbReference>
<organism evidence="2 3">
    <name type="scientific">Candidatus Raymondbacteria bacterium RIFOXYD12_FULL_49_13</name>
    <dbReference type="NCBI Taxonomy" id="1817890"/>
    <lineage>
        <taxon>Bacteria</taxon>
        <taxon>Raymondiibacteriota</taxon>
    </lineage>
</organism>
<dbReference type="InterPro" id="IPR011047">
    <property type="entry name" value="Quinoprotein_ADH-like_sf"/>
</dbReference>
<comment type="caution">
    <text evidence="2">The sequence shown here is derived from an EMBL/GenBank/DDBJ whole genome shotgun (WGS) entry which is preliminary data.</text>
</comment>
<sequence>MTNLTINSDGEFRNTRVNIASLINISGIFTNNGSMSANTGGNFTFLGATCILSGTSSSTNFYRFTLQSGQTTINATGSPALTVIGGGVVLTAGELNAAGKTIALQTSGWTNNGALFSGSGSTVKFTGATAATIDNGASQTSFQNVEVAKNAGVSLTASRALDINGNFILSSGTFAPGNFTHTVAGDWNDAGGSFAPALGTVALDGASPAIVTAAINNFYNLTVSTSGTASLGAYELDVDGNLTVSTGSTLDCGTGTANDVTGTASISGTLDLNTATVTLRGAVTVTSGGTLKLQTASSAPQLRLGNGAVAGSITVQSGGTLFSSGSPRPIITRQGTANYALAVSSGGTINVDGLNIDYPGANGLDIANGAAITKIDNCYCSNGTKYLSVGAASGSYLFYFCSFDGTANPNVTAPNGATITMVNALGTRGVVATSETWDGPVDGNITWSYDKIWTGGAGTTDWATAGNWSPVGEPTSTDDILIPDQTFDPAIPGAGGSCRRITITNGTLSLGTNTLSVYGDFIIQSTGTLIAGTGRVTMTGASDRQINAQGKTFYNLTITNNRTDTLNSTITVSSALTVDAGSGLIVASGKNLTLTAGLTLNGTLDLKNNTILYTGGAISAAVGSTFKVSGTSQLAGGYAMVQNTGSGNYGMTLAGNVEINCARVYNLSNAGLTLSGTGGTGRTFTNTYFYSGQSSAICYLHVTNSGWNGYLFTGLAFQDLGSGTKSVEINTVPGDIVTMSDYTTGTGWVSGDASEIETSGSINWGVSSLAPVWSRNSIGTVKGGSIGGPVFVGTDKSGQELIGLNPATGSTNWIYDASAYGACGTPTYIYGSNSKYKIVASAGNYVIGRQDEGIIPSTQLFPPQALASPGNPYASPDDATFYVAYTGNITKKSMTTGANIAGWPQALADVSRTADPVVFNDEIYVATTGGMVWKYDEDGTPLSSFNAGAGVLQPLLVQGSALYVTPNSANLYAVNASTMTAKWGSPVSLAAASTGPAFCASGSQDIYVAAGTSIQKVTDNGATGSVTWTYGAGNNVESGPIEYNGVVYFGRYDGRYYAIQDLGSSASLITDWPYTNASGNSNTGPWIDVGNTLVIFGTTSQNLDAFTLE</sequence>
<protein>
    <recommendedName>
        <fullName evidence="1">Pyrrolo-quinoline quinone repeat domain-containing protein</fullName>
    </recommendedName>
</protein>
<evidence type="ECO:0000313" key="3">
    <source>
        <dbReference type="Proteomes" id="UP000179243"/>
    </source>
</evidence>
<gene>
    <name evidence="2" type="ORF">A2519_15495</name>
</gene>
<dbReference type="AlphaFoldDB" id="A0A1F7F9V1"/>
<dbReference type="EMBL" id="MFYX01000090">
    <property type="protein sequence ID" value="OGK03413.1"/>
    <property type="molecule type" value="Genomic_DNA"/>
</dbReference>
<dbReference type="Proteomes" id="UP000179243">
    <property type="component" value="Unassembled WGS sequence"/>
</dbReference>
<dbReference type="InterPro" id="IPR018391">
    <property type="entry name" value="PQQ_b-propeller_rpt"/>
</dbReference>
<accession>A0A1F7F9V1</accession>
<dbReference type="Pfam" id="PF13360">
    <property type="entry name" value="PQQ_2"/>
    <property type="match status" value="1"/>
</dbReference>
<reference evidence="2 3" key="1">
    <citation type="journal article" date="2016" name="Nat. Commun.">
        <title>Thousands of microbial genomes shed light on interconnected biogeochemical processes in an aquifer system.</title>
        <authorList>
            <person name="Anantharaman K."/>
            <person name="Brown C.T."/>
            <person name="Hug L.A."/>
            <person name="Sharon I."/>
            <person name="Castelle C.J."/>
            <person name="Probst A.J."/>
            <person name="Thomas B.C."/>
            <person name="Singh A."/>
            <person name="Wilkins M.J."/>
            <person name="Karaoz U."/>
            <person name="Brodie E.L."/>
            <person name="Williams K.H."/>
            <person name="Hubbard S.S."/>
            <person name="Banfield J.F."/>
        </authorList>
    </citation>
    <scope>NUCLEOTIDE SEQUENCE [LARGE SCALE GENOMIC DNA]</scope>
</reference>
<feature type="domain" description="Pyrrolo-quinoline quinone repeat" evidence="1">
    <location>
        <begin position="903"/>
        <end position="1089"/>
    </location>
</feature>
<dbReference type="InterPro" id="IPR002372">
    <property type="entry name" value="PQQ_rpt_dom"/>
</dbReference>
<dbReference type="SMART" id="SM00564">
    <property type="entry name" value="PQQ"/>
    <property type="match status" value="4"/>
</dbReference>
<dbReference type="SUPFAM" id="SSF50998">
    <property type="entry name" value="Quinoprotein alcohol dehydrogenase-like"/>
    <property type="match status" value="1"/>
</dbReference>
<evidence type="ECO:0000313" key="2">
    <source>
        <dbReference type="EMBL" id="OGK03413.1"/>
    </source>
</evidence>
<dbReference type="Gene3D" id="2.40.10.480">
    <property type="match status" value="1"/>
</dbReference>